<gene>
    <name evidence="1" type="ORF">PSM7751_00209</name>
</gene>
<accession>A0A1X6Y6Y7</accession>
<dbReference type="RefSeq" id="WP_085886138.1">
    <property type="nucleotide sequence ID" value="NZ_FWFN01000001.1"/>
</dbReference>
<reference evidence="1 2" key="1">
    <citation type="submission" date="2017-03" db="EMBL/GenBank/DDBJ databases">
        <authorList>
            <person name="Afonso C.L."/>
            <person name="Miller P.J."/>
            <person name="Scott M.A."/>
            <person name="Spackman E."/>
            <person name="Goraichik I."/>
            <person name="Dimitrov K.M."/>
            <person name="Suarez D.L."/>
            <person name="Swayne D.E."/>
        </authorList>
    </citation>
    <scope>NUCLEOTIDE SEQUENCE [LARGE SCALE GENOMIC DNA]</scope>
    <source>
        <strain evidence="1 2">CECT 7751</strain>
    </source>
</reference>
<evidence type="ECO:0000313" key="2">
    <source>
        <dbReference type="Proteomes" id="UP000193963"/>
    </source>
</evidence>
<dbReference type="OrthoDB" id="7058586at2"/>
<evidence type="ECO:0000313" key="1">
    <source>
        <dbReference type="EMBL" id="SLN12175.1"/>
    </source>
</evidence>
<dbReference type="EMBL" id="FWFN01000001">
    <property type="protein sequence ID" value="SLN12175.1"/>
    <property type="molecule type" value="Genomic_DNA"/>
</dbReference>
<proteinExistence type="predicted"/>
<organism evidence="1 2">
    <name type="scientific">Pseudooceanicola marinus</name>
    <dbReference type="NCBI Taxonomy" id="396013"/>
    <lineage>
        <taxon>Bacteria</taxon>
        <taxon>Pseudomonadati</taxon>
        <taxon>Pseudomonadota</taxon>
        <taxon>Alphaproteobacteria</taxon>
        <taxon>Rhodobacterales</taxon>
        <taxon>Paracoccaceae</taxon>
        <taxon>Pseudooceanicola</taxon>
    </lineage>
</organism>
<dbReference type="Proteomes" id="UP000193963">
    <property type="component" value="Unassembled WGS sequence"/>
</dbReference>
<dbReference type="Pfam" id="PF11066">
    <property type="entry name" value="DUF2867"/>
    <property type="match status" value="1"/>
</dbReference>
<dbReference type="InterPro" id="IPR021295">
    <property type="entry name" value="DUF2867"/>
</dbReference>
<protein>
    <recommendedName>
        <fullName evidence="3">DUF2867 domain-containing protein</fullName>
    </recommendedName>
</protein>
<name>A0A1X6Y6Y7_9RHOB</name>
<dbReference type="AlphaFoldDB" id="A0A1X6Y6Y7"/>
<keyword evidence="2" id="KW-1185">Reference proteome</keyword>
<evidence type="ECO:0008006" key="3">
    <source>
        <dbReference type="Google" id="ProtNLM"/>
    </source>
</evidence>
<sequence length="169" mass="19047">MGNYNIDKVAVALPSVFLEGANWADAYEFRYLSENLNAADAVGAMFGQAPPLWVRFLNVTRNKIVGLFGIKSGQISIDETQAGAFPAVFQSEEVAVYGFDDWHLDFRIVIQVLEKEAGRAVRLTTLVRRNNGFGYCYIFLISPVHKLIVRRLLRNLSYSYAQQKQPLVP</sequence>